<gene>
    <name evidence="1" type="ORF">TCNE_LOCUS3875</name>
</gene>
<dbReference type="Proteomes" id="UP000050794">
    <property type="component" value="Unassembled WGS sequence"/>
</dbReference>
<dbReference type="EMBL" id="UYWY01005578">
    <property type="protein sequence ID" value="VDM29592.1"/>
    <property type="molecule type" value="Genomic_DNA"/>
</dbReference>
<name>A0A183U5V5_TOXCA</name>
<evidence type="ECO:0000313" key="2">
    <source>
        <dbReference type="Proteomes" id="UP000050794"/>
    </source>
</evidence>
<proteinExistence type="predicted"/>
<reference evidence="1 2" key="2">
    <citation type="submission" date="2018-11" db="EMBL/GenBank/DDBJ databases">
        <authorList>
            <consortium name="Pathogen Informatics"/>
        </authorList>
    </citation>
    <scope>NUCLEOTIDE SEQUENCE [LARGE SCALE GENOMIC DNA]</scope>
</reference>
<keyword evidence="2" id="KW-1185">Reference proteome</keyword>
<reference evidence="3" key="1">
    <citation type="submission" date="2016-06" db="UniProtKB">
        <authorList>
            <consortium name="WormBaseParasite"/>
        </authorList>
    </citation>
    <scope>IDENTIFICATION</scope>
</reference>
<accession>A0A183U5V5</accession>
<evidence type="ECO:0000313" key="3">
    <source>
        <dbReference type="WBParaSite" id="TCNE_0000387501-mRNA-1"/>
    </source>
</evidence>
<organism evidence="2 3">
    <name type="scientific">Toxocara canis</name>
    <name type="common">Canine roundworm</name>
    <dbReference type="NCBI Taxonomy" id="6265"/>
    <lineage>
        <taxon>Eukaryota</taxon>
        <taxon>Metazoa</taxon>
        <taxon>Ecdysozoa</taxon>
        <taxon>Nematoda</taxon>
        <taxon>Chromadorea</taxon>
        <taxon>Rhabditida</taxon>
        <taxon>Spirurina</taxon>
        <taxon>Ascaridomorpha</taxon>
        <taxon>Ascaridoidea</taxon>
        <taxon>Toxocaridae</taxon>
        <taxon>Toxocara</taxon>
    </lineage>
</organism>
<sequence>MNEYQYRNLYSFYGIKGCTVFVVHHPDNVSSLNYSQSGCDLTKRVKVFMEGGILTVMQEHNDTTFRLFRFQARFSNERPEQSVLLDFNENSFLKSKHIYPGTFDAVYEEDDQMFYINKTNRTQPCLDGYSSNELDREEHEFKYVNIGIRRVWRAYERFMALISFLQIGCHLPFELIDFRQGTEALRWSQRDLRSRSTLRFCEVVHPAESPRCGEC</sequence>
<evidence type="ECO:0000313" key="1">
    <source>
        <dbReference type="EMBL" id="VDM29592.1"/>
    </source>
</evidence>
<dbReference type="AlphaFoldDB" id="A0A183U5V5"/>
<protein>
    <submittedName>
        <fullName evidence="3">Fascin domain-containing protein</fullName>
    </submittedName>
</protein>
<dbReference type="WBParaSite" id="TCNE_0000387501-mRNA-1">
    <property type="protein sequence ID" value="TCNE_0000387501-mRNA-1"/>
    <property type="gene ID" value="TCNE_0000387501"/>
</dbReference>